<evidence type="ECO:0000313" key="2">
    <source>
        <dbReference type="EMBL" id="KRL68289.1"/>
    </source>
</evidence>
<sequence length="135" mass="14844">MNFSVTQANYTIEANLTVIGQDLLIEITGGNVPHIGTVTTLTKTEKITTNRFPSHDGRYHKDGVLAEAVAKIIQPQLPGSCTITSGVHVDKISLEQIKASKPMSENLGRQISQWLQKTTLDSHQPVYYGKNETPK</sequence>
<organism evidence="2 3">
    <name type="scientific">Companilactobacillus versmoldensis DSM 14857 = KCTC 3814</name>
    <dbReference type="NCBI Taxonomy" id="1423815"/>
    <lineage>
        <taxon>Bacteria</taxon>
        <taxon>Bacillati</taxon>
        <taxon>Bacillota</taxon>
        <taxon>Bacilli</taxon>
        <taxon>Lactobacillales</taxon>
        <taxon>Lactobacillaceae</taxon>
        <taxon>Companilactobacillus</taxon>
    </lineage>
</organism>
<gene>
    <name evidence="2" type="ORF">FC27_GL001031</name>
</gene>
<dbReference type="InterPro" id="IPR048844">
    <property type="entry name" value="LpdD_chaperone-like"/>
</dbReference>
<dbReference type="Proteomes" id="UP000051647">
    <property type="component" value="Unassembled WGS sequence"/>
</dbReference>
<comment type="caution">
    <text evidence="2">The sequence shown here is derived from an EMBL/GenBank/DDBJ whole genome shotgun (WGS) entry which is preliminary data.</text>
</comment>
<proteinExistence type="predicted"/>
<dbReference type="RefSeq" id="WP_010624127.1">
    <property type="nucleotide sequence ID" value="NZ_AZFA01000002.1"/>
</dbReference>
<dbReference type="Pfam" id="PF21758">
    <property type="entry name" value="PAC_bac"/>
    <property type="match status" value="1"/>
</dbReference>
<evidence type="ECO:0000259" key="1">
    <source>
        <dbReference type="Pfam" id="PF21758"/>
    </source>
</evidence>
<dbReference type="AlphaFoldDB" id="A0A0R1SGD5"/>
<protein>
    <recommendedName>
        <fullName evidence="1">Prenylated flavin chaperone LpdD-like domain-containing protein</fullName>
    </recommendedName>
</protein>
<dbReference type="PATRIC" id="fig|1423815.3.peg.1051"/>
<feature type="domain" description="Prenylated flavin chaperone LpdD-like" evidence="1">
    <location>
        <begin position="7"/>
        <end position="116"/>
    </location>
</feature>
<dbReference type="EMBL" id="AZFA01000002">
    <property type="protein sequence ID" value="KRL68289.1"/>
    <property type="molecule type" value="Genomic_DNA"/>
</dbReference>
<accession>A0A0R1SGD5</accession>
<dbReference type="eggNOG" id="ENOG5033YIJ">
    <property type="taxonomic scope" value="Bacteria"/>
</dbReference>
<name>A0A0R1SGD5_9LACO</name>
<keyword evidence="3" id="KW-1185">Reference proteome</keyword>
<reference evidence="2 3" key="1">
    <citation type="journal article" date="2015" name="Genome Announc.">
        <title>Expanding the biotechnology potential of lactobacilli through comparative genomics of 213 strains and associated genera.</title>
        <authorList>
            <person name="Sun Z."/>
            <person name="Harris H.M."/>
            <person name="McCann A."/>
            <person name="Guo C."/>
            <person name="Argimon S."/>
            <person name="Zhang W."/>
            <person name="Yang X."/>
            <person name="Jeffery I.B."/>
            <person name="Cooney J.C."/>
            <person name="Kagawa T.F."/>
            <person name="Liu W."/>
            <person name="Song Y."/>
            <person name="Salvetti E."/>
            <person name="Wrobel A."/>
            <person name="Rasinkangas P."/>
            <person name="Parkhill J."/>
            <person name="Rea M.C."/>
            <person name="O'Sullivan O."/>
            <person name="Ritari J."/>
            <person name="Douillard F.P."/>
            <person name="Paul Ross R."/>
            <person name="Yang R."/>
            <person name="Briner A.E."/>
            <person name="Felis G.E."/>
            <person name="de Vos W.M."/>
            <person name="Barrangou R."/>
            <person name="Klaenhammer T.R."/>
            <person name="Caufield P.W."/>
            <person name="Cui Y."/>
            <person name="Zhang H."/>
            <person name="O'Toole P.W."/>
        </authorList>
    </citation>
    <scope>NUCLEOTIDE SEQUENCE [LARGE SCALE GENOMIC DNA]</scope>
    <source>
        <strain evidence="2 3">DSM 14857</strain>
    </source>
</reference>
<dbReference type="OrthoDB" id="2243237at2"/>
<dbReference type="STRING" id="1423815.FC27_GL001031"/>
<evidence type="ECO:0000313" key="3">
    <source>
        <dbReference type="Proteomes" id="UP000051647"/>
    </source>
</evidence>